<feature type="compositionally biased region" description="Acidic residues" evidence="3">
    <location>
        <begin position="460"/>
        <end position="507"/>
    </location>
</feature>
<dbReference type="InterPro" id="IPR009906">
    <property type="entry name" value="D-Glu_cyclase"/>
</dbReference>
<dbReference type="STRING" id="1173701.A0A066XHF5"/>
<comment type="similarity">
    <text evidence="1">Belongs to the D-glutamate cyclase family.</text>
</comment>
<dbReference type="PANTHER" id="PTHR32022:SF10">
    <property type="entry name" value="D-GLUTAMATE CYCLASE, MITOCHONDRIAL"/>
    <property type="match status" value="1"/>
</dbReference>
<evidence type="ECO:0000313" key="4">
    <source>
        <dbReference type="EMBL" id="KDN67084.1"/>
    </source>
</evidence>
<feature type="compositionally biased region" description="Low complexity" evidence="3">
    <location>
        <begin position="399"/>
        <end position="414"/>
    </location>
</feature>
<evidence type="ECO:0000313" key="5">
    <source>
        <dbReference type="Proteomes" id="UP000027238"/>
    </source>
</evidence>
<feature type="compositionally biased region" description="Low complexity" evidence="3">
    <location>
        <begin position="371"/>
        <end position="382"/>
    </location>
</feature>
<evidence type="ECO:0000256" key="2">
    <source>
        <dbReference type="ARBA" id="ARBA00023239"/>
    </source>
</evidence>
<dbReference type="EMBL" id="JMSE01000842">
    <property type="protein sequence ID" value="KDN67084.1"/>
    <property type="molecule type" value="Genomic_DNA"/>
</dbReference>
<dbReference type="Pfam" id="PF07286">
    <property type="entry name" value="D-Glu_cyclase"/>
    <property type="match status" value="1"/>
</dbReference>
<dbReference type="SUPFAM" id="SSF160920">
    <property type="entry name" value="PSTPO5379-like"/>
    <property type="match status" value="1"/>
</dbReference>
<accession>A0A066XHF5</accession>
<dbReference type="PANTHER" id="PTHR32022">
    <property type="entry name" value="D-GLUTAMATE CYCLASE, MITOCHONDRIAL"/>
    <property type="match status" value="1"/>
</dbReference>
<dbReference type="eggNOG" id="ENOG502QV7A">
    <property type="taxonomic scope" value="Eukaryota"/>
</dbReference>
<dbReference type="Gene3D" id="3.40.1640.10">
    <property type="entry name" value="PSTPO5379-like"/>
    <property type="match status" value="1"/>
</dbReference>
<dbReference type="Gene3D" id="3.30.2040.10">
    <property type="entry name" value="PSTPO5379-like domain"/>
    <property type="match status" value="1"/>
</dbReference>
<name>A0A066XHF5_COLSU</name>
<keyword evidence="2" id="KW-0456">Lyase</keyword>
<dbReference type="FunFam" id="3.30.2040.10:FF:000001">
    <property type="entry name" value="D-glutamate cyclase, mitochondrial"/>
    <property type="match status" value="1"/>
</dbReference>
<sequence>MTVIYRTGEDARLAFRSGAFTSTTSGQAPTYLQANLLILPQRYADDFRLLCQRNPVPCPLLAESASPGDYKRLKSYVRSHDGSKVLPVAENIDLRRDFPRFRVYEDSKHVPVDGVAEPVDVEDRWLDGDHVGFLIGCSFSFERALCEAGLAPRHQLHNRSVAIYRTSIPLCAAGVFTGATYVVSMRPYRLSDVERVRDVTRPFVATHGEPVAWGWDGAERIGIKDITKPDWGDVTLQLDGKSVFGPDDEEYVPVFWGCGVTPQEAVMRAGLKGTVIGHAPGHMTVLDQDSKGSKDNQDSNLHHLLLRRRRRRHQVQAQGDDGDDGSNGNKNDDDGYEGEDEDDHGNVGDQGDKDDEGNKDGENEDPGDSGAGSNSGSDGSTSPEGGAGRSGTTGQLSNQGQQPGTGPSPGGQLPPWIPGVPASPDSSTSTEPFPDYREPSPSSYIETSPRVGRRNRLDDTGDDVGDDGDDEDEGDEEDQEEEEDQEDRGEDEDEEDDEEEDEEDEEQRSEGPCSLRTRHRHPGIRKSGDEKKKKKKKKKGLGRLGGARRPRPSRRAPRRPPSPGRHTTGASEKRPSDSFDTQETAAKRPRLE</sequence>
<dbReference type="AlphaFoldDB" id="A0A066XHF5"/>
<dbReference type="Proteomes" id="UP000027238">
    <property type="component" value="Unassembled WGS sequence"/>
</dbReference>
<dbReference type="HOGENOM" id="CLU_460793_0_0_1"/>
<evidence type="ECO:0008006" key="6">
    <source>
        <dbReference type="Google" id="ProtNLM"/>
    </source>
</evidence>
<proteinExistence type="inferred from homology"/>
<comment type="caution">
    <text evidence="4">The sequence shown here is derived from an EMBL/GenBank/DDBJ whole genome shotgun (WGS) entry which is preliminary data.</text>
</comment>
<feature type="compositionally biased region" description="Basic residues" evidence="3">
    <location>
        <begin position="532"/>
        <end position="558"/>
    </location>
</feature>
<evidence type="ECO:0000256" key="1">
    <source>
        <dbReference type="ARBA" id="ARBA00007896"/>
    </source>
</evidence>
<gene>
    <name evidence="4" type="ORF">CSUB01_01727</name>
</gene>
<dbReference type="GO" id="GO:0006536">
    <property type="term" value="P:glutamate metabolic process"/>
    <property type="evidence" value="ECO:0007669"/>
    <property type="project" value="TreeGrafter"/>
</dbReference>
<feature type="compositionally biased region" description="Acidic residues" evidence="3">
    <location>
        <begin position="334"/>
        <end position="343"/>
    </location>
</feature>
<dbReference type="InterPro" id="IPR038021">
    <property type="entry name" value="Putative_hydro-lyase"/>
</dbReference>
<evidence type="ECO:0000256" key="3">
    <source>
        <dbReference type="SAM" id="MobiDB-lite"/>
    </source>
</evidence>
<keyword evidence="5" id="KW-1185">Reference proteome</keyword>
<organism evidence="4 5">
    <name type="scientific">Colletotrichum sublineola</name>
    <name type="common">Sorghum anthracnose fungus</name>
    <dbReference type="NCBI Taxonomy" id="1173701"/>
    <lineage>
        <taxon>Eukaryota</taxon>
        <taxon>Fungi</taxon>
        <taxon>Dikarya</taxon>
        <taxon>Ascomycota</taxon>
        <taxon>Pezizomycotina</taxon>
        <taxon>Sordariomycetes</taxon>
        <taxon>Hypocreomycetidae</taxon>
        <taxon>Glomerellales</taxon>
        <taxon>Glomerellaceae</taxon>
        <taxon>Colletotrichum</taxon>
        <taxon>Colletotrichum graminicola species complex</taxon>
    </lineage>
</organism>
<dbReference type="GO" id="GO:0047820">
    <property type="term" value="F:D-glutamate cyclase activity"/>
    <property type="evidence" value="ECO:0007669"/>
    <property type="project" value="TreeGrafter"/>
</dbReference>
<reference evidence="5" key="1">
    <citation type="journal article" date="2014" name="Genome Announc.">
        <title>Draft genome sequence of Colletotrichum sublineola, a destructive pathogen of cultivated sorghum.</title>
        <authorList>
            <person name="Baroncelli R."/>
            <person name="Sanz-Martin J.M."/>
            <person name="Rech G.E."/>
            <person name="Sukno S.A."/>
            <person name="Thon M.R."/>
        </authorList>
    </citation>
    <scope>NUCLEOTIDE SEQUENCE [LARGE SCALE GENOMIC DNA]</scope>
    <source>
        <strain evidence="5">TX430BB</strain>
    </source>
</reference>
<dbReference type="OrthoDB" id="10262538at2759"/>
<protein>
    <recommendedName>
        <fullName evidence="6">DUF1445 domain-containing protein</fullName>
    </recommendedName>
</protein>
<feature type="region of interest" description="Disordered" evidence="3">
    <location>
        <begin position="306"/>
        <end position="592"/>
    </location>
</feature>